<dbReference type="PANTHER" id="PTHR44196:SF1">
    <property type="entry name" value="DEHYDROGENASE_REDUCTASE SDR FAMILY MEMBER 7B"/>
    <property type="match status" value="1"/>
</dbReference>
<evidence type="ECO:0000256" key="3">
    <source>
        <dbReference type="RuleBase" id="RU000363"/>
    </source>
</evidence>
<evidence type="ECO:0000313" key="5">
    <source>
        <dbReference type="EMBL" id="QEO10309.1"/>
    </source>
</evidence>
<organism evidence="5 6">
    <name type="scientific">Protaetiibacter larvae</name>
    <dbReference type="NCBI Taxonomy" id="2592654"/>
    <lineage>
        <taxon>Bacteria</taxon>
        <taxon>Bacillati</taxon>
        <taxon>Actinomycetota</taxon>
        <taxon>Actinomycetes</taxon>
        <taxon>Micrococcales</taxon>
        <taxon>Microbacteriaceae</taxon>
        <taxon>Protaetiibacter</taxon>
    </lineage>
</organism>
<dbReference type="InterPro" id="IPR002347">
    <property type="entry name" value="SDR_fam"/>
</dbReference>
<reference evidence="5 6" key="1">
    <citation type="submission" date="2019-09" db="EMBL/GenBank/DDBJ databases">
        <title>Genome sequencing of strain KACC 19322.</title>
        <authorList>
            <person name="Heo J."/>
            <person name="Kim S.-J."/>
            <person name="Kim J.-S."/>
            <person name="Hong S.-B."/>
            <person name="Kwon S.-W."/>
        </authorList>
    </citation>
    <scope>NUCLEOTIDE SEQUENCE [LARGE SCALE GENOMIC DNA]</scope>
    <source>
        <strain evidence="5 6">KACC 19322</strain>
    </source>
</reference>
<dbReference type="OrthoDB" id="658698at2"/>
<feature type="region of interest" description="Disordered" evidence="4">
    <location>
        <begin position="1"/>
        <end position="21"/>
    </location>
</feature>
<dbReference type="AlphaFoldDB" id="A0A5C1YAR6"/>
<sequence>MRPPSVLNTLSPHRRDQERTDMTRHAVVTGGTAGIGRELVAQLIEDGWEVHCCGRSRAALDELAAHPRVHATPLELRDAHATAAWAEQLERATDGRIGLLLLNAGVQHEGPHERRTPASIADEVAVNLTAPALLTARLWRALRAADGAVVFVSSGLALVPRTDAALYSATKAALSSFATALRRRPERGVAVTDVLLPMVDTAMTAGRGDGGKLQAREAARAILAAARADRRVGIGRARALPALAWAAPWLARRVIR</sequence>
<evidence type="ECO:0000256" key="1">
    <source>
        <dbReference type="ARBA" id="ARBA00006484"/>
    </source>
</evidence>
<evidence type="ECO:0000256" key="2">
    <source>
        <dbReference type="ARBA" id="ARBA00023002"/>
    </source>
</evidence>
<dbReference type="InterPro" id="IPR036291">
    <property type="entry name" value="NAD(P)-bd_dom_sf"/>
</dbReference>
<dbReference type="GO" id="GO:0016491">
    <property type="term" value="F:oxidoreductase activity"/>
    <property type="evidence" value="ECO:0007669"/>
    <property type="project" value="UniProtKB-KW"/>
</dbReference>
<keyword evidence="6" id="KW-1185">Reference proteome</keyword>
<dbReference type="SUPFAM" id="SSF51735">
    <property type="entry name" value="NAD(P)-binding Rossmann-fold domains"/>
    <property type="match status" value="1"/>
</dbReference>
<accession>A0A5C1YAR6</accession>
<dbReference type="InterPro" id="IPR020904">
    <property type="entry name" value="Sc_DH/Rdtase_CS"/>
</dbReference>
<dbReference type="Pfam" id="PF00106">
    <property type="entry name" value="adh_short"/>
    <property type="match status" value="1"/>
</dbReference>
<dbReference type="EMBL" id="CP043504">
    <property type="protein sequence ID" value="QEO10309.1"/>
    <property type="molecule type" value="Genomic_DNA"/>
</dbReference>
<dbReference type="Gene3D" id="3.40.50.720">
    <property type="entry name" value="NAD(P)-binding Rossmann-like Domain"/>
    <property type="match status" value="1"/>
</dbReference>
<evidence type="ECO:0000256" key="4">
    <source>
        <dbReference type="SAM" id="MobiDB-lite"/>
    </source>
</evidence>
<dbReference type="PRINTS" id="PR00081">
    <property type="entry name" value="GDHRDH"/>
</dbReference>
<dbReference type="GO" id="GO:0016020">
    <property type="term" value="C:membrane"/>
    <property type="evidence" value="ECO:0007669"/>
    <property type="project" value="TreeGrafter"/>
</dbReference>
<dbReference type="PROSITE" id="PS00061">
    <property type="entry name" value="ADH_SHORT"/>
    <property type="match status" value="1"/>
</dbReference>
<comment type="similarity">
    <text evidence="1 3">Belongs to the short-chain dehydrogenases/reductases (SDR) family.</text>
</comment>
<dbReference type="PRINTS" id="PR00080">
    <property type="entry name" value="SDRFAMILY"/>
</dbReference>
<keyword evidence="2" id="KW-0560">Oxidoreductase</keyword>
<evidence type="ECO:0000313" key="6">
    <source>
        <dbReference type="Proteomes" id="UP000322159"/>
    </source>
</evidence>
<name>A0A5C1YAR6_9MICO</name>
<dbReference type="KEGG" id="lyk:FLP23_09990"/>
<gene>
    <name evidence="5" type="ORF">FLP23_09990</name>
</gene>
<dbReference type="PANTHER" id="PTHR44196">
    <property type="entry name" value="DEHYDROGENASE/REDUCTASE SDR FAMILY MEMBER 7B"/>
    <property type="match status" value="1"/>
</dbReference>
<proteinExistence type="inferred from homology"/>
<protein>
    <submittedName>
        <fullName evidence="5">SDR family NAD(P)-dependent oxidoreductase</fullName>
    </submittedName>
</protein>
<dbReference type="Proteomes" id="UP000322159">
    <property type="component" value="Chromosome"/>
</dbReference>
<feature type="compositionally biased region" description="Polar residues" evidence="4">
    <location>
        <begin position="1"/>
        <end position="11"/>
    </location>
</feature>